<dbReference type="EMBL" id="LSUQ01000012">
    <property type="protein sequence ID" value="OAG94321.1"/>
    <property type="molecule type" value="Genomic_DNA"/>
</dbReference>
<dbReference type="GO" id="GO:0006508">
    <property type="term" value="P:proteolysis"/>
    <property type="evidence" value="ECO:0007669"/>
    <property type="project" value="UniProtKB-KW"/>
</dbReference>
<keyword evidence="2" id="KW-0479">Metal-binding</keyword>
<evidence type="ECO:0000313" key="7">
    <source>
        <dbReference type="EMBL" id="OAG94321.1"/>
    </source>
</evidence>
<evidence type="ECO:0000256" key="3">
    <source>
        <dbReference type="ARBA" id="ARBA00022801"/>
    </source>
</evidence>
<keyword evidence="1" id="KW-0645">Protease</keyword>
<dbReference type="Proteomes" id="UP000190229">
    <property type="component" value="Unassembled WGS sequence"/>
</dbReference>
<dbReference type="SUPFAM" id="SSF102712">
    <property type="entry name" value="JAB1/MPN domain"/>
    <property type="match status" value="1"/>
</dbReference>
<evidence type="ECO:0000259" key="6">
    <source>
        <dbReference type="Pfam" id="PF14464"/>
    </source>
</evidence>
<dbReference type="InterPro" id="IPR051929">
    <property type="entry name" value="VirAsm_ModProt"/>
</dbReference>
<gene>
    <name evidence="7" type="ORF">AYW79_06210</name>
    <name evidence="8" type="ORF">B2M26_06050</name>
</gene>
<protein>
    <recommendedName>
        <fullName evidence="6">JAB domain-containing protein</fullName>
    </recommendedName>
</protein>
<accession>A0A161PXP3</accession>
<keyword evidence="5" id="KW-0482">Metalloprotease</keyword>
<dbReference type="InterPro" id="IPR028090">
    <property type="entry name" value="JAB_dom_prok"/>
</dbReference>
<dbReference type="GO" id="GO:0008235">
    <property type="term" value="F:metalloexopeptidase activity"/>
    <property type="evidence" value="ECO:0007669"/>
    <property type="project" value="TreeGrafter"/>
</dbReference>
<dbReference type="PANTHER" id="PTHR34858">
    <property type="entry name" value="CYSO-CYSTEINE PEPTIDASE"/>
    <property type="match status" value="1"/>
</dbReference>
<dbReference type="PANTHER" id="PTHR34858:SF1">
    <property type="entry name" value="CYSO-CYSTEINE PEPTIDASE"/>
    <property type="match status" value="1"/>
</dbReference>
<reference evidence="7 9" key="1">
    <citation type="submission" date="2016-02" db="EMBL/GenBank/DDBJ databases">
        <title>Draft genome sequence of Acidibacillus ferrooxidans SLC66.</title>
        <authorList>
            <person name="Oliveira G."/>
            <person name="Nancucheo I."/>
            <person name="Dall'Agnol H."/>
            <person name="Johnson B."/>
            <person name="Oliveira R."/>
            <person name="Nunes G.L."/>
            <person name="Tzotzos G."/>
            <person name="Orellana S.C."/>
            <person name="Salim A.C."/>
            <person name="Araujo F.M."/>
        </authorList>
    </citation>
    <scope>NUCLEOTIDE SEQUENCE [LARGE SCALE GENOMIC DNA]</scope>
    <source>
        <strain evidence="7 9">SLC66</strain>
    </source>
</reference>
<dbReference type="EMBL" id="MWPS01000016">
    <property type="protein sequence ID" value="OPG16438.1"/>
    <property type="molecule type" value="Genomic_DNA"/>
</dbReference>
<evidence type="ECO:0000256" key="2">
    <source>
        <dbReference type="ARBA" id="ARBA00022723"/>
    </source>
</evidence>
<dbReference type="AlphaFoldDB" id="A0A161PXP3"/>
<dbReference type="RefSeq" id="WP_067563280.1">
    <property type="nucleotide sequence ID" value="NZ_LSUQ01000012.1"/>
</dbReference>
<sequence length="164" mass="18362">MSDRFLLRIAFAGKPSLLLERDMAEEMLQYAVERLPYEAGGLIAGHRAGDGTQCASRFIALESAFLSETRYTARASLAVRAVFATEQRGECMIATVHSHPQGDGLPSERDIREAFGYTDLLHIIIHFAQGKAQLRFFSYQTSENGFSYLEGHPSFDDFMFDTPL</sequence>
<keyword evidence="3" id="KW-0378">Hydrolase</keyword>
<proteinExistence type="predicted"/>
<feature type="domain" description="JAB" evidence="6">
    <location>
        <begin position="22"/>
        <end position="126"/>
    </location>
</feature>
<evidence type="ECO:0000256" key="4">
    <source>
        <dbReference type="ARBA" id="ARBA00022833"/>
    </source>
</evidence>
<dbReference type="GO" id="GO:0008270">
    <property type="term" value="F:zinc ion binding"/>
    <property type="evidence" value="ECO:0007669"/>
    <property type="project" value="TreeGrafter"/>
</dbReference>
<keyword evidence="4" id="KW-0862">Zinc</keyword>
<evidence type="ECO:0000313" key="8">
    <source>
        <dbReference type="EMBL" id="OPG16438.1"/>
    </source>
</evidence>
<reference evidence="8 10" key="2">
    <citation type="submission" date="2017-02" db="EMBL/GenBank/DDBJ databases">
        <title>Draft genome of Acidibacillus ferrooxidans Huett2.</title>
        <authorList>
            <person name="Schopf S."/>
        </authorList>
    </citation>
    <scope>NUCLEOTIDE SEQUENCE [LARGE SCALE GENOMIC DNA]</scope>
    <source>
        <strain evidence="8 10">Huett2</strain>
    </source>
</reference>
<comment type="caution">
    <text evidence="7">The sequence shown here is derived from an EMBL/GenBank/DDBJ whole genome shotgun (WGS) entry which is preliminary data.</text>
</comment>
<evidence type="ECO:0000313" key="9">
    <source>
        <dbReference type="Proteomes" id="UP000077421"/>
    </source>
</evidence>
<name>A0A161PXP3_9BACL</name>
<evidence type="ECO:0000256" key="1">
    <source>
        <dbReference type="ARBA" id="ARBA00022670"/>
    </source>
</evidence>
<evidence type="ECO:0000313" key="10">
    <source>
        <dbReference type="Proteomes" id="UP000190229"/>
    </source>
</evidence>
<dbReference type="OrthoDB" id="9802958at2"/>
<dbReference type="Gene3D" id="3.40.140.10">
    <property type="entry name" value="Cytidine Deaminase, domain 2"/>
    <property type="match status" value="1"/>
</dbReference>
<dbReference type="STRING" id="1765683.B2M26_06050"/>
<dbReference type="Proteomes" id="UP000077421">
    <property type="component" value="Unassembled WGS sequence"/>
</dbReference>
<evidence type="ECO:0000256" key="5">
    <source>
        <dbReference type="ARBA" id="ARBA00023049"/>
    </source>
</evidence>
<organism evidence="7 9">
    <name type="scientific">Ferroacidibacillus organovorans</name>
    <dbReference type="NCBI Taxonomy" id="1765683"/>
    <lineage>
        <taxon>Bacteria</taxon>
        <taxon>Bacillati</taxon>
        <taxon>Bacillota</taxon>
        <taxon>Bacilli</taxon>
        <taxon>Bacillales</taxon>
        <taxon>Alicyclobacillaceae</taxon>
        <taxon>Ferroacidibacillus</taxon>
    </lineage>
</organism>
<dbReference type="Pfam" id="PF14464">
    <property type="entry name" value="Prok-JAB"/>
    <property type="match status" value="1"/>
</dbReference>
<keyword evidence="10" id="KW-1185">Reference proteome</keyword>